<evidence type="ECO:0000313" key="1">
    <source>
        <dbReference type="EMBL" id="SFI52505.1"/>
    </source>
</evidence>
<dbReference type="InterPro" id="IPR038636">
    <property type="entry name" value="Wzi_sf"/>
</dbReference>
<name>A0A1I3IXB3_9SPIR</name>
<dbReference type="Gene3D" id="2.40.160.130">
    <property type="entry name" value="Capsule assembly protein Wzi"/>
    <property type="match status" value="1"/>
</dbReference>
<reference evidence="2" key="1">
    <citation type="submission" date="2016-10" db="EMBL/GenBank/DDBJ databases">
        <authorList>
            <person name="Varghese N."/>
            <person name="Submissions S."/>
        </authorList>
    </citation>
    <scope>NUCLEOTIDE SEQUENCE [LARGE SCALE GENOMIC DNA]</scope>
    <source>
        <strain evidence="2">XBD1002</strain>
    </source>
</reference>
<dbReference type="EMBL" id="FORI01000002">
    <property type="protein sequence ID" value="SFI52505.1"/>
    <property type="molecule type" value="Genomic_DNA"/>
</dbReference>
<organism evidence="1 2">
    <name type="scientific">Treponema bryantii</name>
    <dbReference type="NCBI Taxonomy" id="163"/>
    <lineage>
        <taxon>Bacteria</taxon>
        <taxon>Pseudomonadati</taxon>
        <taxon>Spirochaetota</taxon>
        <taxon>Spirochaetia</taxon>
        <taxon>Spirochaetales</taxon>
        <taxon>Treponemataceae</taxon>
        <taxon>Treponema</taxon>
    </lineage>
</organism>
<protein>
    <recommendedName>
        <fullName evidence="3">Capsule assembly protein Wzi</fullName>
    </recommendedName>
</protein>
<dbReference type="Proteomes" id="UP000182737">
    <property type="component" value="Unassembled WGS sequence"/>
</dbReference>
<evidence type="ECO:0000313" key="2">
    <source>
        <dbReference type="Proteomes" id="UP000182737"/>
    </source>
</evidence>
<accession>A0A1I3IXB3</accession>
<dbReference type="OrthoDB" id="355912at2"/>
<evidence type="ECO:0008006" key="3">
    <source>
        <dbReference type="Google" id="ProtNLM"/>
    </source>
</evidence>
<dbReference type="RefSeq" id="WP_074930587.1">
    <property type="nucleotide sequence ID" value="NZ_FORI01000002.1"/>
</dbReference>
<sequence>MKKFFLITILLIITINLYTQESLKSIEEEYYDFLSLTGVVERPTLGYRTLSDSVWNFNEVESFEENEDGTFTKVRTPGEENSGHIWKNNNLGTTYTLWQPEQQANNWFARGVKQGFFARVYGPEWFNSYNTDYPYGQNDGALWQGTGYNTSLTTGLRIEGYGFELTVKPQISWSQNKVFKINDDYYPDPHSFSFHSGTVNHNIDIVQRYGDSSFWNFDLGDTEARWNWNTLTFGFGTQNPWLGPAYLNPMLGSNNAGGYLKFDAGLRKTEVKIPFTDLSLGSIEGRIWIGQLQQSDYFNYARTDEDRMLTAMSASYNPSFIPGFTIGLNRVFVTYWRPENFKYILRLFTASRSNALSSSGNDEDQKFALFAEWDFPKVGFVIYGEFGRDDFSSNEKTNPFHTAIYTVGAKQAIPLHFTKVFPKLPNFLDLESELNFEWNNFEMSQDFQLQWSYLGFYAHGFVNQGLTHKGQVLGASSCWAGNSQLLQYKVYHQKGYISFMLHRYCPNINSIYSQAVNTASDAEQGDHYRKWYGTYKTFYCYGLKSLFFINNNYIIDLSYTYIKNYEKGSDPSMNFSLLCKYEF</sequence>
<proteinExistence type="predicted"/>
<dbReference type="AlphaFoldDB" id="A0A1I3IXB3"/>
<keyword evidence="2" id="KW-1185">Reference proteome</keyword>
<gene>
    <name evidence="1" type="ORF">SAMN04487775_102191</name>
</gene>